<reference evidence="2 3" key="1">
    <citation type="submission" date="2015-07" db="EMBL/GenBank/DDBJ databases">
        <title>Emmonsia species relationships and genome sequence.</title>
        <authorList>
            <person name="Cuomo C.A."/>
            <person name="Schwartz I.S."/>
            <person name="Kenyon C."/>
            <person name="de Hoog G.S."/>
            <person name="Govender N.P."/>
            <person name="Botha A."/>
            <person name="Moreno L."/>
            <person name="de Vries M."/>
            <person name="Munoz J.F."/>
            <person name="Stielow J.B."/>
        </authorList>
    </citation>
    <scope>NUCLEOTIDE SEQUENCE [LARGE SCALE GENOMIC DNA]</scope>
    <source>
        <strain evidence="2 3">CBS 136260</strain>
    </source>
</reference>
<organism evidence="2 3">
    <name type="scientific">Emergomyces africanus</name>
    <dbReference type="NCBI Taxonomy" id="1955775"/>
    <lineage>
        <taxon>Eukaryota</taxon>
        <taxon>Fungi</taxon>
        <taxon>Dikarya</taxon>
        <taxon>Ascomycota</taxon>
        <taxon>Pezizomycotina</taxon>
        <taxon>Eurotiomycetes</taxon>
        <taxon>Eurotiomycetidae</taxon>
        <taxon>Onygenales</taxon>
        <taxon>Ajellomycetaceae</taxon>
        <taxon>Emergomyces</taxon>
    </lineage>
</organism>
<evidence type="ECO:0000313" key="2">
    <source>
        <dbReference type="EMBL" id="OAX78393.1"/>
    </source>
</evidence>
<comment type="caution">
    <text evidence="2">The sequence shown here is derived from an EMBL/GenBank/DDBJ whole genome shotgun (WGS) entry which is preliminary data.</text>
</comment>
<dbReference type="EMBL" id="LGUA01001553">
    <property type="protein sequence ID" value="OAX78393.1"/>
    <property type="molecule type" value="Genomic_DNA"/>
</dbReference>
<evidence type="ECO:0000313" key="3">
    <source>
        <dbReference type="Proteomes" id="UP000091918"/>
    </source>
</evidence>
<dbReference type="OrthoDB" id="4920918at2759"/>
<evidence type="ECO:0008006" key="4">
    <source>
        <dbReference type="Google" id="ProtNLM"/>
    </source>
</evidence>
<gene>
    <name evidence="2" type="ORF">ACJ72_07300</name>
</gene>
<proteinExistence type="predicted"/>
<keyword evidence="3" id="KW-1185">Reference proteome</keyword>
<dbReference type="AlphaFoldDB" id="A0A1B7NNJ7"/>
<protein>
    <recommendedName>
        <fullName evidence="4">Invertebrate defensins family profile domain-containing protein</fullName>
    </recommendedName>
</protein>
<feature type="signal peptide" evidence="1">
    <location>
        <begin position="1"/>
        <end position="22"/>
    </location>
</feature>
<dbReference type="Proteomes" id="UP000091918">
    <property type="component" value="Unassembled WGS sequence"/>
</dbReference>
<feature type="chain" id="PRO_5008598122" description="Invertebrate defensins family profile domain-containing protein" evidence="1">
    <location>
        <begin position="23"/>
        <end position="88"/>
    </location>
</feature>
<dbReference type="STRING" id="1658172.A0A1B7NNJ7"/>
<keyword evidence="1" id="KW-0732">Signal</keyword>
<sequence length="88" mass="9643">MKISGFLVAATALLVSAPGILASPIETSPNPNSELAARWTTEKACYHKSSCGFGWSGKCEEYCGKRKFAYMVNTGCGVRWRKRCCCKK</sequence>
<name>A0A1B7NNJ7_9EURO</name>
<accession>A0A1B7NNJ7</accession>
<evidence type="ECO:0000256" key="1">
    <source>
        <dbReference type="SAM" id="SignalP"/>
    </source>
</evidence>